<name>A0ABT0E8F5_9GAMM</name>
<proteinExistence type="predicted"/>
<dbReference type="RefSeq" id="WP_246952255.1">
    <property type="nucleotide sequence ID" value="NZ_JALKII010000006.1"/>
</dbReference>
<evidence type="ECO:0000313" key="2">
    <source>
        <dbReference type="Proteomes" id="UP001165524"/>
    </source>
</evidence>
<dbReference type="Gene3D" id="3.30.2020.40">
    <property type="entry name" value="Uncharacterised protein PF10387, DUF2442"/>
    <property type="match status" value="1"/>
</dbReference>
<keyword evidence="2" id="KW-1185">Reference proteome</keyword>
<sequence>MNFSTHDKNVPHAVSVKCTDTKLIVSLVDGRELSVPLAWFPRLEKATDGQRASYELLGEGQGIHWPELDEDVSVEGLLHGRRAAH</sequence>
<dbReference type="EMBL" id="JALKII010000006">
    <property type="protein sequence ID" value="MCK0538037.1"/>
    <property type="molecule type" value="Genomic_DNA"/>
</dbReference>
<accession>A0ABT0E8F5</accession>
<gene>
    <name evidence="1" type="ORF">MU846_09970</name>
</gene>
<dbReference type="InterPro" id="IPR018841">
    <property type="entry name" value="DUF2442"/>
</dbReference>
<organism evidence="1 2">
    <name type="scientific">Alcanivorax quisquiliarum</name>
    <dbReference type="NCBI Taxonomy" id="2933565"/>
    <lineage>
        <taxon>Bacteria</taxon>
        <taxon>Pseudomonadati</taxon>
        <taxon>Pseudomonadota</taxon>
        <taxon>Gammaproteobacteria</taxon>
        <taxon>Oceanospirillales</taxon>
        <taxon>Alcanivoracaceae</taxon>
        <taxon>Alcanivorax</taxon>
    </lineage>
</organism>
<reference evidence="1" key="1">
    <citation type="submission" date="2022-04" db="EMBL/GenBank/DDBJ databases">
        <title>Alcanivorax sp. CY1518 draft genome sequence.</title>
        <authorList>
            <person name="Zhao G."/>
            <person name="An M."/>
        </authorList>
    </citation>
    <scope>NUCLEOTIDE SEQUENCE</scope>
    <source>
        <strain evidence="1">CY1518</strain>
    </source>
</reference>
<protein>
    <submittedName>
        <fullName evidence="1">DUF2442 domain-containing protein</fullName>
    </submittedName>
</protein>
<evidence type="ECO:0000313" key="1">
    <source>
        <dbReference type="EMBL" id="MCK0538037.1"/>
    </source>
</evidence>
<dbReference type="Proteomes" id="UP001165524">
    <property type="component" value="Unassembled WGS sequence"/>
</dbReference>
<comment type="caution">
    <text evidence="1">The sequence shown here is derived from an EMBL/GenBank/DDBJ whole genome shotgun (WGS) entry which is preliminary data.</text>
</comment>
<dbReference type="Pfam" id="PF10387">
    <property type="entry name" value="DUF2442"/>
    <property type="match status" value="1"/>
</dbReference>